<reference evidence="1" key="1">
    <citation type="submission" date="2020-05" db="EMBL/GenBank/DDBJ databases">
        <title>Large-scale comparative analyses of tick genomes elucidate their genetic diversity and vector capacities.</title>
        <authorList>
            <person name="Jia N."/>
            <person name="Wang J."/>
            <person name="Shi W."/>
            <person name="Du L."/>
            <person name="Sun Y."/>
            <person name="Zhan W."/>
            <person name="Jiang J."/>
            <person name="Wang Q."/>
            <person name="Zhang B."/>
            <person name="Ji P."/>
            <person name="Sakyi L.B."/>
            <person name="Cui X."/>
            <person name="Yuan T."/>
            <person name="Jiang B."/>
            <person name="Yang W."/>
            <person name="Lam T.T.-Y."/>
            <person name="Chang Q."/>
            <person name="Ding S."/>
            <person name="Wang X."/>
            <person name="Zhu J."/>
            <person name="Ruan X."/>
            <person name="Zhao L."/>
            <person name="Wei J."/>
            <person name="Que T."/>
            <person name="Du C."/>
            <person name="Cheng J."/>
            <person name="Dai P."/>
            <person name="Han X."/>
            <person name="Huang E."/>
            <person name="Gao Y."/>
            <person name="Liu J."/>
            <person name="Shao H."/>
            <person name="Ye R."/>
            <person name="Li L."/>
            <person name="Wei W."/>
            <person name="Wang X."/>
            <person name="Wang C."/>
            <person name="Yang T."/>
            <person name="Huo Q."/>
            <person name="Li W."/>
            <person name="Guo W."/>
            <person name="Chen H."/>
            <person name="Zhou L."/>
            <person name="Ni X."/>
            <person name="Tian J."/>
            <person name="Zhou Y."/>
            <person name="Sheng Y."/>
            <person name="Liu T."/>
            <person name="Pan Y."/>
            <person name="Xia L."/>
            <person name="Li J."/>
            <person name="Zhao F."/>
            <person name="Cao W."/>
        </authorList>
    </citation>
    <scope>NUCLEOTIDE SEQUENCE</scope>
    <source>
        <strain evidence="1">Hyas-2018</strain>
    </source>
</reference>
<protein>
    <submittedName>
        <fullName evidence="1">Uncharacterized protein</fullName>
    </submittedName>
</protein>
<comment type="caution">
    <text evidence="1">The sequence shown here is derived from an EMBL/GenBank/DDBJ whole genome shotgun (WGS) entry which is preliminary data.</text>
</comment>
<evidence type="ECO:0000313" key="2">
    <source>
        <dbReference type="Proteomes" id="UP000821845"/>
    </source>
</evidence>
<organism evidence="1 2">
    <name type="scientific">Hyalomma asiaticum</name>
    <name type="common">Tick</name>
    <dbReference type="NCBI Taxonomy" id="266040"/>
    <lineage>
        <taxon>Eukaryota</taxon>
        <taxon>Metazoa</taxon>
        <taxon>Ecdysozoa</taxon>
        <taxon>Arthropoda</taxon>
        <taxon>Chelicerata</taxon>
        <taxon>Arachnida</taxon>
        <taxon>Acari</taxon>
        <taxon>Parasitiformes</taxon>
        <taxon>Ixodida</taxon>
        <taxon>Ixodoidea</taxon>
        <taxon>Ixodidae</taxon>
        <taxon>Hyalomminae</taxon>
        <taxon>Hyalomma</taxon>
    </lineage>
</organism>
<accession>A0ACB7SZH9</accession>
<gene>
    <name evidence="1" type="ORF">HPB50_027097</name>
</gene>
<evidence type="ECO:0000313" key="1">
    <source>
        <dbReference type="EMBL" id="KAH6940366.1"/>
    </source>
</evidence>
<sequence>MQRTLEEPPRSKHQVPNTEGEANTSLERKGEQDAQALEPLATSSMSGLEQGQSESQNSVGEDIMEDSERLGPVTEISSAEEQKGDESLADAWRQAKERLQGMVIDGQLLYHREQLDGNIEMAPQAVKSCGQVSVAAKASELSPSQRGELSAVLHEYNEEMTAPDPSKPFCLATDALETAIGACLSQRMGDTERPVPFLSEMLNPSRQGWSTIEREASAILWALEFLGTWLPNDDAKDSLKPPGPLRLSRDTSKKWRLFIQRLELSLTASDPPEKLHSSKTKVALPLSIDGEESLEVFNTFTLGEGASKKDYATILKTSEEYSATQYHQVHESYVLRSTSQVLCEPFEHFLKDLRNEALTKLGNYRAFLVSSVSAEPKELGTHLHCKNVLVKHDAANAVSVPTEEGVGSPPVQLMTLMLGSLAGDGSCVQEVVGIQKGGVGARAIIKAEAPKWRDWACVTIRDG</sequence>
<dbReference type="EMBL" id="CM023482">
    <property type="protein sequence ID" value="KAH6940366.1"/>
    <property type="molecule type" value="Genomic_DNA"/>
</dbReference>
<name>A0ACB7SZH9_HYAAI</name>
<keyword evidence="2" id="KW-1185">Reference proteome</keyword>
<proteinExistence type="predicted"/>
<dbReference type="Proteomes" id="UP000821845">
    <property type="component" value="Chromosome 2"/>
</dbReference>